<dbReference type="Proteomes" id="UP001235030">
    <property type="component" value="Chromosome"/>
</dbReference>
<accession>A0ABY9PZ35</accession>
<proteinExistence type="predicted"/>
<gene>
    <name evidence="2" type="ORF">TEMA_09170</name>
</gene>
<protein>
    <submittedName>
        <fullName evidence="2">Uncharacterized protein</fullName>
    </submittedName>
</protein>
<feature type="transmembrane region" description="Helical" evidence="1">
    <location>
        <begin position="92"/>
        <end position="110"/>
    </location>
</feature>
<evidence type="ECO:0000256" key="1">
    <source>
        <dbReference type="SAM" id="Phobius"/>
    </source>
</evidence>
<keyword evidence="1" id="KW-0812">Transmembrane</keyword>
<evidence type="ECO:0000313" key="2">
    <source>
        <dbReference type="EMBL" id="WMT80596.1"/>
    </source>
</evidence>
<keyword evidence="1" id="KW-0472">Membrane</keyword>
<keyword evidence="1" id="KW-1133">Transmembrane helix</keyword>
<dbReference type="EMBL" id="CP101637">
    <property type="protein sequence ID" value="WMT80596.1"/>
    <property type="molecule type" value="Genomic_DNA"/>
</dbReference>
<feature type="transmembrane region" description="Helical" evidence="1">
    <location>
        <begin position="37"/>
        <end position="58"/>
    </location>
</feature>
<reference evidence="2 3" key="1">
    <citation type="submission" date="2022-07" db="EMBL/GenBank/DDBJ databases">
        <title>Genome sequence of Terrisporobacter mayombei DSM6539.</title>
        <authorList>
            <person name="Boeer T."/>
            <person name="Bengelsdorf F.R."/>
            <person name="Daniel R."/>
            <person name="Poehlein A."/>
        </authorList>
    </citation>
    <scope>NUCLEOTIDE SEQUENCE [LARGE SCALE GENOMIC DNA]</scope>
    <source>
        <strain evidence="2 3">DSM 6539</strain>
    </source>
</reference>
<keyword evidence="3" id="KW-1185">Reference proteome</keyword>
<organism evidence="2 3">
    <name type="scientific">Terrisporobacter mayombei</name>
    <dbReference type="NCBI Taxonomy" id="1541"/>
    <lineage>
        <taxon>Bacteria</taxon>
        <taxon>Bacillati</taxon>
        <taxon>Bacillota</taxon>
        <taxon>Clostridia</taxon>
        <taxon>Peptostreptococcales</taxon>
        <taxon>Peptostreptococcaceae</taxon>
        <taxon>Terrisporobacter</taxon>
    </lineage>
</organism>
<name>A0ABY9PZ35_9FIRM</name>
<feature type="transmembrane region" description="Helical" evidence="1">
    <location>
        <begin position="6"/>
        <end position="25"/>
    </location>
</feature>
<sequence length="121" mass="14555">MYFLENITVYVIPSLLVCSIYNKINEKRIFKNNKSTIIYKCILILMTIYISILLAYLISPIYGFTFEINWSKNLNINPFRIFNILFEKPKTLLKYIITFFTLWFFIAPNMQKKLTQVLKQF</sequence>
<evidence type="ECO:0000313" key="3">
    <source>
        <dbReference type="Proteomes" id="UP001235030"/>
    </source>
</evidence>